<dbReference type="GO" id="GO:0004485">
    <property type="term" value="F:methylcrotonoyl-CoA carboxylase activity"/>
    <property type="evidence" value="ECO:0007669"/>
    <property type="project" value="TreeGrafter"/>
</dbReference>
<dbReference type="GO" id="GO:1905202">
    <property type="term" value="C:methylcrotonoyl-CoA carboxylase complex"/>
    <property type="evidence" value="ECO:0007669"/>
    <property type="project" value="TreeGrafter"/>
</dbReference>
<dbReference type="PANTHER" id="PTHR22855">
    <property type="entry name" value="ACETYL, PROPIONYL, PYRUVATE, AND GLUTACONYL CARBOXYLASE-RELATED"/>
    <property type="match status" value="1"/>
</dbReference>
<dbReference type="Proteomes" id="UP000315971">
    <property type="component" value="Unassembled WGS sequence"/>
</dbReference>
<dbReference type="RefSeq" id="WP_142602145.1">
    <property type="nucleotide sequence ID" value="NZ_FXSZ01000002.1"/>
</dbReference>
<dbReference type="PANTHER" id="PTHR22855:SF13">
    <property type="entry name" value="METHYLCROTONOYL-COA CARBOXYLASE BETA CHAIN, MITOCHONDRIAL"/>
    <property type="match status" value="1"/>
</dbReference>
<reference evidence="3 4" key="1">
    <citation type="submission" date="2017-05" db="EMBL/GenBank/DDBJ databases">
        <authorList>
            <person name="Varghese N."/>
            <person name="Submissions S."/>
        </authorList>
    </citation>
    <scope>NUCLEOTIDE SEQUENCE [LARGE SCALE GENOMIC DNA]</scope>
    <source>
        <strain evidence="3 4">DSM 21342</strain>
    </source>
</reference>
<dbReference type="EMBL" id="FXSZ01000002">
    <property type="protein sequence ID" value="SMO49762.1"/>
    <property type="molecule type" value="Genomic_DNA"/>
</dbReference>
<dbReference type="AlphaFoldDB" id="A0A521BRG4"/>
<dbReference type="InterPro" id="IPR045190">
    <property type="entry name" value="MCCB/AccD1-like"/>
</dbReference>
<protein>
    <submittedName>
        <fullName evidence="3">Acetyl-CoA carboxylase, carboxyltransferase component</fullName>
    </submittedName>
</protein>
<dbReference type="FunFam" id="3.90.226.10:FF:000030">
    <property type="entry name" value="Acetyl-CoA carboxylase carboxyltransferase subunit"/>
    <property type="match status" value="1"/>
</dbReference>
<evidence type="ECO:0000313" key="3">
    <source>
        <dbReference type="EMBL" id="SMO49762.1"/>
    </source>
</evidence>
<evidence type="ECO:0000259" key="2">
    <source>
        <dbReference type="PROSITE" id="PS50989"/>
    </source>
</evidence>
<accession>A0A521BRG4</accession>
<name>A0A521BRG4_9SPHI</name>
<evidence type="ECO:0000313" key="4">
    <source>
        <dbReference type="Proteomes" id="UP000315971"/>
    </source>
</evidence>
<dbReference type="InterPro" id="IPR029045">
    <property type="entry name" value="ClpP/crotonase-like_dom_sf"/>
</dbReference>
<dbReference type="InterPro" id="IPR011762">
    <property type="entry name" value="COA_CT_N"/>
</dbReference>
<keyword evidence="4" id="KW-1185">Reference proteome</keyword>
<keyword evidence="3" id="KW-0808">Transferase</keyword>
<dbReference type="GO" id="GO:0016740">
    <property type="term" value="F:transferase activity"/>
    <property type="evidence" value="ECO:0007669"/>
    <property type="project" value="UniProtKB-KW"/>
</dbReference>
<feature type="domain" description="CoA carboxyltransferase C-terminal" evidence="2">
    <location>
        <begin position="279"/>
        <end position="536"/>
    </location>
</feature>
<dbReference type="Pfam" id="PF01039">
    <property type="entry name" value="Carboxyl_trans"/>
    <property type="match status" value="1"/>
</dbReference>
<evidence type="ECO:0000259" key="1">
    <source>
        <dbReference type="PROSITE" id="PS50980"/>
    </source>
</evidence>
<gene>
    <name evidence="3" type="ORF">SAMN06265350_102486</name>
</gene>
<dbReference type="PROSITE" id="PS50980">
    <property type="entry name" value="COA_CT_NTER"/>
    <property type="match status" value="1"/>
</dbReference>
<feature type="domain" description="CoA carboxyltransferase N-terminal" evidence="1">
    <location>
        <begin position="15"/>
        <end position="273"/>
    </location>
</feature>
<dbReference type="InterPro" id="IPR011763">
    <property type="entry name" value="COA_CT_C"/>
</dbReference>
<dbReference type="PROSITE" id="PS50989">
    <property type="entry name" value="COA_CT_CTER"/>
    <property type="match status" value="1"/>
</dbReference>
<dbReference type="FunFam" id="3.90.226.10:FF:000004">
    <property type="entry name" value="Methylcrotonoyl-CoA carboxylase beta chain"/>
    <property type="match status" value="1"/>
</dbReference>
<organism evidence="3 4">
    <name type="scientific">Solitalea koreensis</name>
    <dbReference type="NCBI Taxonomy" id="543615"/>
    <lineage>
        <taxon>Bacteria</taxon>
        <taxon>Pseudomonadati</taxon>
        <taxon>Bacteroidota</taxon>
        <taxon>Sphingobacteriia</taxon>
        <taxon>Sphingobacteriales</taxon>
        <taxon>Sphingobacteriaceae</taxon>
        <taxon>Solitalea</taxon>
    </lineage>
</organism>
<dbReference type="GO" id="GO:0006552">
    <property type="term" value="P:L-leucine catabolic process"/>
    <property type="evidence" value="ECO:0007669"/>
    <property type="project" value="TreeGrafter"/>
</dbReference>
<dbReference type="SUPFAM" id="SSF52096">
    <property type="entry name" value="ClpP/crotonase"/>
    <property type="match status" value="2"/>
</dbReference>
<sequence length="545" mass="59503">MPDNSLEFNRNEDINKQLVDTFKRRLRVIYAGGGEKAAAKQKEKGKMLARERVDYLIDQGTDFMEIGAFVADGMYKEQGGCPSAGVITGLGYVSERLCVIVANDATVKAGAWFPITAKKNLRAQEIAMENKIPIIYLVDSAGVFLPMQDEIFPDKEHFGRIFRNNAIMSSMGIVQISAIMGSCVAGGAYLPIMSDEAMIVEGTGSVFLAGSYLVKSAIGEDIDNETLGGATTHCEISGVTDYKCKDDKDCLDRIKNIMSKLGESPKAGFSREQSAQPAKDEKEIYGLLPENRDKPYDMMEIIDRLVDNSEFEPYKDLYGQSIICGLARIDGWAVGIVANQRKVVKSKKGEMQFGGVIYSDSADKAARFIMNCNQKKIPLVFLQDVTGFMVGSRSEQGGIIKDGAKMVSAVANSVVPKFTIVIGNSYGAGNYAMCGKAYDPRLIFAWPTAKIAVMGGSQAAKTLLQIQEASLKAKGEVITPEKEAELLKEITDRYDSQTTPYYAAAHLWVDGIIDPLETRKVISRGIEAANHAPIEKQFSVGVIQV</sequence>
<dbReference type="InterPro" id="IPR034733">
    <property type="entry name" value="AcCoA_carboxyl_beta"/>
</dbReference>
<proteinExistence type="predicted"/>
<dbReference type="OrthoDB" id="9803706at2"/>
<dbReference type="Gene3D" id="3.90.226.10">
    <property type="entry name" value="2-enoyl-CoA Hydratase, Chain A, domain 1"/>
    <property type="match status" value="2"/>
</dbReference>